<dbReference type="AlphaFoldDB" id="A0A3M9N198"/>
<feature type="signal peptide" evidence="1">
    <location>
        <begin position="1"/>
        <end position="24"/>
    </location>
</feature>
<evidence type="ECO:0008006" key="4">
    <source>
        <dbReference type="Google" id="ProtNLM"/>
    </source>
</evidence>
<dbReference type="EMBL" id="RJJD01000001">
    <property type="protein sequence ID" value="RNI31574.1"/>
    <property type="molecule type" value="Genomic_DNA"/>
</dbReference>
<dbReference type="RefSeq" id="WP_123125474.1">
    <property type="nucleotide sequence ID" value="NZ_RJJD01000001.1"/>
</dbReference>
<dbReference type="OrthoDB" id="767434at2"/>
<evidence type="ECO:0000256" key="1">
    <source>
        <dbReference type="SAM" id="SignalP"/>
    </source>
</evidence>
<keyword evidence="1" id="KW-0732">Signal</keyword>
<name>A0A3M9N198_9BACT</name>
<keyword evidence="3" id="KW-1185">Reference proteome</keyword>
<evidence type="ECO:0000313" key="2">
    <source>
        <dbReference type="EMBL" id="RNI31574.1"/>
    </source>
</evidence>
<organism evidence="2 3">
    <name type="scientific">Rufibacter latericius</name>
    <dbReference type="NCBI Taxonomy" id="2487040"/>
    <lineage>
        <taxon>Bacteria</taxon>
        <taxon>Pseudomonadati</taxon>
        <taxon>Bacteroidota</taxon>
        <taxon>Cytophagia</taxon>
        <taxon>Cytophagales</taxon>
        <taxon>Hymenobacteraceae</taxon>
        <taxon>Rufibacter</taxon>
    </lineage>
</organism>
<protein>
    <recommendedName>
        <fullName evidence="4">DUF1795 domain-containing protein</fullName>
    </recommendedName>
</protein>
<comment type="caution">
    <text evidence="2">The sequence shown here is derived from an EMBL/GenBank/DDBJ whole genome shotgun (WGS) entry which is preliminary data.</text>
</comment>
<proteinExistence type="predicted"/>
<gene>
    <name evidence="2" type="ORF">EFB08_03390</name>
</gene>
<dbReference type="Proteomes" id="UP000272117">
    <property type="component" value="Unassembled WGS sequence"/>
</dbReference>
<evidence type="ECO:0000313" key="3">
    <source>
        <dbReference type="Proteomes" id="UP000272117"/>
    </source>
</evidence>
<accession>A0A3M9N198</accession>
<sequence length="179" mass="20042">MKNSKFPNWLTLILAAICFCPLLALTTPLSEQSRVQLDQTMSVEFPSQPSEQDANGIKLYVSRSQEAVYMAFFMDHTVQPGQEPIKDKYAFYLGMMDSMIRNAKATLTDSSSFNLGTHKGIEFSYTTVQQDGAKVKRSNRLLFINGRVYNLGHTSLAQPVGTSEAPLRKFLNSMKLTSN</sequence>
<reference evidence="2 3" key="1">
    <citation type="submission" date="2018-11" db="EMBL/GenBank/DDBJ databases">
        <title>Rufibacter latericius sp. nov., isolated from water in Baiyang Lake.</title>
        <authorList>
            <person name="Yang Y."/>
        </authorList>
    </citation>
    <scope>NUCLEOTIDE SEQUENCE [LARGE SCALE GENOMIC DNA]</scope>
    <source>
        <strain evidence="2 3">R-22-1c-1</strain>
    </source>
</reference>
<feature type="chain" id="PRO_5018040683" description="DUF1795 domain-containing protein" evidence="1">
    <location>
        <begin position="25"/>
        <end position="179"/>
    </location>
</feature>